<keyword evidence="5 6" id="KW-0472">Membrane</keyword>
<keyword evidence="8" id="KW-1185">Reference proteome</keyword>
<comment type="caution">
    <text evidence="7">The sequence shown here is derived from an EMBL/GenBank/DDBJ whole genome shotgun (WGS) entry which is preliminary data.</text>
</comment>
<dbReference type="GO" id="GO:0005886">
    <property type="term" value="C:plasma membrane"/>
    <property type="evidence" value="ECO:0007669"/>
    <property type="project" value="UniProtKB-SubCell"/>
</dbReference>
<evidence type="ECO:0000313" key="8">
    <source>
        <dbReference type="Proteomes" id="UP000641514"/>
    </source>
</evidence>
<dbReference type="InterPro" id="IPR003841">
    <property type="entry name" value="Na/Pi_transpt"/>
</dbReference>
<feature type="transmembrane region" description="Helical" evidence="6">
    <location>
        <begin position="213"/>
        <end position="236"/>
    </location>
</feature>
<keyword evidence="2" id="KW-1003">Cell membrane</keyword>
<evidence type="ECO:0000256" key="2">
    <source>
        <dbReference type="ARBA" id="ARBA00022475"/>
    </source>
</evidence>
<evidence type="ECO:0008006" key="9">
    <source>
        <dbReference type="Google" id="ProtNLM"/>
    </source>
</evidence>
<feature type="transmembrane region" description="Helical" evidence="6">
    <location>
        <begin position="248"/>
        <end position="266"/>
    </location>
</feature>
<feature type="transmembrane region" description="Helical" evidence="6">
    <location>
        <begin position="113"/>
        <end position="129"/>
    </location>
</feature>
<evidence type="ECO:0000256" key="4">
    <source>
        <dbReference type="ARBA" id="ARBA00022989"/>
    </source>
</evidence>
<sequence>MNLASVGTLLGGLGLFLLGVIMMTDGLKLAAGSLLQTILRKFTQTPIRGLLSGVLVTGVVQSSTAVIVTLIGFANAGLLSFAQTLWVIFGANLGTSMTGWLVATIGFNVKIEALALPLIGIGIALKISGSGTRRGAFGTAIAGFGVLFIGIDLLQEAFSDVSANITIPTGDGAIVIVYLLGFGVLMTFIMQSSSAALAITLTATQTGVLPITSAAYVAIGVNIGTAVTSAIAAVGATSNAKRTAGAHILFNVITGLFAVLTLPLLLPALIRMQEATTGNTNPTISLALFHTTFNAIGVLLMIPIAGWMARWLGRQFTAQDNTLVKPQFLDDTAAEVPELGINALRCEVSRAGKTAIETTLATLNGGLSRPTAAATTQSISDLGETMNDFVNSLHRNELADDASIELADVLRAKRCYETIAHQWEPLIPFPDSQLGEAPFVTQARTLLGRAQPELPISEPQLTTEETDRSYRVLRQQLLQAGSTSHITVAQMDRSLNAASALRQILKKAVEAQELLRAKPRSLPPEGADA</sequence>
<gene>
    <name evidence="7" type="ORF">GCM10011410_16070</name>
</gene>
<proteinExistence type="predicted"/>
<keyword evidence="4 6" id="KW-1133">Transmembrane helix</keyword>
<reference evidence="7" key="1">
    <citation type="journal article" date="2014" name="Int. J. Syst. Evol. Microbiol.">
        <title>Complete genome sequence of Corynebacterium casei LMG S-19264T (=DSM 44701T), isolated from a smear-ripened cheese.</title>
        <authorList>
            <consortium name="US DOE Joint Genome Institute (JGI-PGF)"/>
            <person name="Walter F."/>
            <person name="Albersmeier A."/>
            <person name="Kalinowski J."/>
            <person name="Ruckert C."/>
        </authorList>
    </citation>
    <scope>NUCLEOTIDE SEQUENCE</scope>
    <source>
        <strain evidence="7">CGMCC 1.15478</strain>
    </source>
</reference>
<dbReference type="EMBL" id="BMJH01000001">
    <property type="protein sequence ID" value="GGC64325.1"/>
    <property type="molecule type" value="Genomic_DNA"/>
</dbReference>
<comment type="subcellular location">
    <subcellularLocation>
        <location evidence="1">Cell membrane</location>
        <topology evidence="1">Multi-pass membrane protein</topology>
    </subcellularLocation>
</comment>
<keyword evidence="3 6" id="KW-0812">Transmembrane</keyword>
<feature type="transmembrane region" description="Helical" evidence="6">
    <location>
        <begin position="135"/>
        <end position="154"/>
    </location>
</feature>
<protein>
    <recommendedName>
        <fullName evidence="9">Na/Pi cotransporter family protein</fullName>
    </recommendedName>
</protein>
<dbReference type="Proteomes" id="UP000641514">
    <property type="component" value="Unassembled WGS sequence"/>
</dbReference>
<feature type="transmembrane region" description="Helical" evidence="6">
    <location>
        <begin position="6"/>
        <end position="29"/>
    </location>
</feature>
<name>A0A916XCR2_9ACTN</name>
<dbReference type="Pfam" id="PF02690">
    <property type="entry name" value="Na_Pi_cotrans"/>
    <property type="match status" value="2"/>
</dbReference>
<evidence type="ECO:0000313" key="7">
    <source>
        <dbReference type="EMBL" id="GGC64325.1"/>
    </source>
</evidence>
<evidence type="ECO:0000256" key="1">
    <source>
        <dbReference type="ARBA" id="ARBA00004651"/>
    </source>
</evidence>
<evidence type="ECO:0000256" key="6">
    <source>
        <dbReference type="SAM" id="Phobius"/>
    </source>
</evidence>
<evidence type="ECO:0000256" key="3">
    <source>
        <dbReference type="ARBA" id="ARBA00022692"/>
    </source>
</evidence>
<dbReference type="GO" id="GO:0044341">
    <property type="term" value="P:sodium-dependent phosphate transport"/>
    <property type="evidence" value="ECO:0007669"/>
    <property type="project" value="InterPro"/>
</dbReference>
<dbReference type="RefSeq" id="WP_188672457.1">
    <property type="nucleotide sequence ID" value="NZ_BMJH01000001.1"/>
</dbReference>
<feature type="transmembrane region" description="Helical" evidence="6">
    <location>
        <begin position="286"/>
        <end position="309"/>
    </location>
</feature>
<evidence type="ECO:0000256" key="5">
    <source>
        <dbReference type="ARBA" id="ARBA00023136"/>
    </source>
</evidence>
<feature type="transmembrane region" description="Helical" evidence="6">
    <location>
        <begin position="85"/>
        <end position="106"/>
    </location>
</feature>
<dbReference type="NCBIfam" id="NF037997">
    <property type="entry name" value="Na_Pi_symport"/>
    <property type="match status" value="1"/>
</dbReference>
<dbReference type="AlphaFoldDB" id="A0A916XCR2"/>
<accession>A0A916XCR2</accession>
<reference evidence="7" key="2">
    <citation type="submission" date="2020-09" db="EMBL/GenBank/DDBJ databases">
        <authorList>
            <person name="Sun Q."/>
            <person name="Zhou Y."/>
        </authorList>
    </citation>
    <scope>NUCLEOTIDE SEQUENCE</scope>
    <source>
        <strain evidence="7">CGMCC 1.15478</strain>
    </source>
</reference>
<organism evidence="7 8">
    <name type="scientific">Hoyosella rhizosphaerae</name>
    <dbReference type="NCBI Taxonomy" id="1755582"/>
    <lineage>
        <taxon>Bacteria</taxon>
        <taxon>Bacillati</taxon>
        <taxon>Actinomycetota</taxon>
        <taxon>Actinomycetes</taxon>
        <taxon>Mycobacteriales</taxon>
        <taxon>Hoyosellaceae</taxon>
        <taxon>Hoyosella</taxon>
    </lineage>
</organism>
<dbReference type="PANTHER" id="PTHR10010:SF46">
    <property type="entry name" value="SODIUM-DEPENDENT PHOSPHATE TRANSPORT PROTEIN 2B"/>
    <property type="match status" value="1"/>
</dbReference>
<dbReference type="GO" id="GO:0005436">
    <property type="term" value="F:sodium:phosphate symporter activity"/>
    <property type="evidence" value="ECO:0007669"/>
    <property type="project" value="InterPro"/>
</dbReference>
<dbReference type="PANTHER" id="PTHR10010">
    <property type="entry name" value="SOLUTE CARRIER FAMILY 34 SODIUM PHOSPHATE , MEMBER 2-RELATED"/>
    <property type="match status" value="1"/>
</dbReference>
<feature type="transmembrane region" description="Helical" evidence="6">
    <location>
        <begin position="50"/>
        <end position="73"/>
    </location>
</feature>
<feature type="transmembrane region" description="Helical" evidence="6">
    <location>
        <begin position="175"/>
        <end position="201"/>
    </location>
</feature>